<evidence type="ECO:0000256" key="7">
    <source>
        <dbReference type="ARBA" id="ARBA00023239"/>
    </source>
</evidence>
<evidence type="ECO:0000256" key="5">
    <source>
        <dbReference type="ARBA" id="ARBA00023004"/>
    </source>
</evidence>
<sequence length="422" mass="45925">MGKTITEKIFSDASGKDVKSGEYVFAKIDRAMIHDITGPLAVKAFREIAGENGEVWDSSKIIMAFDHQAPADSVVAAENQKMLRKFAEEQNILNYDIKEGIAHQIMVEKGHVLPGMLVVGADSHTCMYGALGAFSTGIGSTDMGAVFALGRLWFKVPETIRFEINGTLPRRVYSKDVVLRIIGMIGADGANYRAAEFAGTTIEKMEMSQRFTITNMAIEMGAKTGIIEPDRETERYLRSIGVEGKLEDWEWLESDEDAEYFRKIEIDVSNLEPQVALPHSVDNVKPVSEVEGIKADQVFIGSCTNGRYEDLKIAAEILEGEQVARGTRLIVIPASRSIYMKALNDGLIDTFVDAGAVVEFPSCGPCMGGSFGLIAGGETSISTSNRNFIGRQGSPEGRVYLVSPATAAATAIYGQITDPRKV</sequence>
<dbReference type="InterPro" id="IPR033941">
    <property type="entry name" value="IPMI_cat"/>
</dbReference>
<evidence type="ECO:0000259" key="10">
    <source>
        <dbReference type="Pfam" id="PF00330"/>
    </source>
</evidence>
<dbReference type="InterPro" id="IPR001030">
    <property type="entry name" value="Acoase/IPM_deHydtase_lsu_aba"/>
</dbReference>
<dbReference type="PANTHER" id="PTHR43822">
    <property type="entry name" value="HOMOACONITASE, MITOCHONDRIAL-RELATED"/>
    <property type="match status" value="1"/>
</dbReference>
<dbReference type="SUPFAM" id="SSF53732">
    <property type="entry name" value="Aconitase iron-sulfur domain"/>
    <property type="match status" value="1"/>
</dbReference>
<dbReference type="PANTHER" id="PTHR43822:SF22">
    <property type="entry name" value="ISOPROPYLMALATE_CITRAMALATE ISOMERASE LARGE SUBUNIT"/>
    <property type="match status" value="1"/>
</dbReference>
<dbReference type="STRING" id="565033.GACE_1998"/>
<dbReference type="UniPathway" id="UPA00048">
    <property type="reaction ID" value="UER00071"/>
</dbReference>
<evidence type="ECO:0000256" key="4">
    <source>
        <dbReference type="ARBA" id="ARBA00022723"/>
    </source>
</evidence>
<organism evidence="11 12">
    <name type="scientific">Geoglobus acetivorans</name>
    <dbReference type="NCBI Taxonomy" id="565033"/>
    <lineage>
        <taxon>Archaea</taxon>
        <taxon>Methanobacteriati</taxon>
        <taxon>Methanobacteriota</taxon>
        <taxon>Archaeoglobi</taxon>
        <taxon>Archaeoglobales</taxon>
        <taxon>Archaeoglobaceae</taxon>
        <taxon>Geoglobus</taxon>
    </lineage>
</organism>
<comment type="similarity">
    <text evidence="9">Belongs to the aconitase/IPM isomerase family. LeuC type 2 subfamily.</text>
</comment>
<comment type="function">
    <text evidence="9">Catalyzes the isomerization between 2-isopropylmalate and 3-isopropylmalate, via the formation of 2-isopropylmaleate.</text>
</comment>
<keyword evidence="4 9" id="KW-0479">Metal-binding</keyword>
<dbReference type="GO" id="GO:0051539">
    <property type="term" value="F:4 iron, 4 sulfur cluster binding"/>
    <property type="evidence" value="ECO:0007669"/>
    <property type="project" value="UniProtKB-KW"/>
</dbReference>
<dbReference type="InterPro" id="IPR018136">
    <property type="entry name" value="Aconitase_4Fe-4S_BS"/>
</dbReference>
<name>A0A0A7GJ88_GEOAI</name>
<reference evidence="11 12" key="1">
    <citation type="journal article" date="2015" name="Appl. Environ. Microbiol.">
        <title>The Geoglobus acetivorans genome: Fe(III) reduction, acetate utilization, autotrophic growth, and degradation of aromatic compounds in a hyperthermophilic archaeon.</title>
        <authorList>
            <person name="Mardanov A.V."/>
            <person name="Slododkina G.B."/>
            <person name="Slobodkin A.I."/>
            <person name="Beletsky A.V."/>
            <person name="Gavrilov S.N."/>
            <person name="Kublanov I.V."/>
            <person name="Bonch-Osmolovskaya E.A."/>
            <person name="Skryabin K.G."/>
            <person name="Ravin N.V."/>
        </authorList>
    </citation>
    <scope>NUCLEOTIDE SEQUENCE [LARGE SCALE GENOMIC DNA]</scope>
    <source>
        <strain evidence="11 12">SBH6</strain>
    </source>
</reference>
<accession>A0A0A7GJ88</accession>
<feature type="binding site" evidence="9">
    <location>
        <position position="366"/>
    </location>
    <ligand>
        <name>[4Fe-4S] cluster</name>
        <dbReference type="ChEBI" id="CHEBI:49883"/>
    </ligand>
</feature>
<dbReference type="NCBIfam" id="NF001614">
    <property type="entry name" value="PRK00402.1"/>
    <property type="match status" value="1"/>
</dbReference>
<evidence type="ECO:0000313" key="11">
    <source>
        <dbReference type="EMBL" id="AIY91022.1"/>
    </source>
</evidence>
<keyword evidence="5 9" id="KW-0408">Iron</keyword>
<dbReference type="RefSeq" id="WP_048093107.1">
    <property type="nucleotide sequence ID" value="NZ_CP009552.1"/>
</dbReference>
<dbReference type="InterPro" id="IPR015931">
    <property type="entry name" value="Acnase/IPM_dHydase_lsu_aba_1/3"/>
</dbReference>
<dbReference type="KEGG" id="gac:GACE_1998"/>
<comment type="subunit">
    <text evidence="9">Heterodimer of LeuC and LeuD.</text>
</comment>
<evidence type="ECO:0000256" key="2">
    <source>
        <dbReference type="ARBA" id="ARBA00022485"/>
    </source>
</evidence>
<keyword evidence="6 9" id="KW-0411">Iron-sulfur</keyword>
<dbReference type="NCBIfam" id="TIGR01343">
    <property type="entry name" value="hacA_fam"/>
    <property type="match status" value="1"/>
</dbReference>
<dbReference type="EMBL" id="CP009552">
    <property type="protein sequence ID" value="AIY91022.1"/>
    <property type="molecule type" value="Genomic_DNA"/>
</dbReference>
<keyword evidence="7 9" id="KW-0456">Lyase</keyword>
<dbReference type="HAMAP" id="MF_01027">
    <property type="entry name" value="LeuC_type2"/>
    <property type="match status" value="1"/>
</dbReference>
<comment type="cofactor">
    <cofactor evidence="9">
        <name>[4Fe-4S] cluster</name>
        <dbReference type="ChEBI" id="CHEBI:49883"/>
    </cofactor>
    <text evidence="9">Binds 1 [4Fe-4S] cluster per subunit.</text>
</comment>
<comment type="pathway">
    <text evidence="9">Amino-acid biosynthesis; L-leucine biosynthesis; L-leucine from 3-methyl-2-oxobutanoate: step 2/4.</text>
</comment>
<proteinExistence type="inferred from homology"/>
<evidence type="ECO:0000256" key="3">
    <source>
        <dbReference type="ARBA" id="ARBA00022605"/>
    </source>
</evidence>
<dbReference type="GeneID" id="24798570"/>
<dbReference type="Gene3D" id="3.30.499.10">
    <property type="entry name" value="Aconitase, domain 3"/>
    <property type="match status" value="2"/>
</dbReference>
<dbReference type="InterPro" id="IPR036008">
    <property type="entry name" value="Aconitase_4Fe-4S_dom"/>
</dbReference>
<dbReference type="GO" id="GO:0046872">
    <property type="term" value="F:metal ion binding"/>
    <property type="evidence" value="ECO:0007669"/>
    <property type="project" value="UniProtKB-KW"/>
</dbReference>
<feature type="binding site" evidence="9">
    <location>
        <position position="303"/>
    </location>
    <ligand>
        <name>[4Fe-4S] cluster</name>
        <dbReference type="ChEBI" id="CHEBI:49883"/>
    </ligand>
</feature>
<keyword evidence="3 9" id="KW-0028">Amino-acid biosynthesis</keyword>
<dbReference type="GO" id="GO:0003861">
    <property type="term" value="F:3-isopropylmalate dehydratase activity"/>
    <property type="evidence" value="ECO:0007669"/>
    <property type="project" value="UniProtKB-UniRule"/>
</dbReference>
<keyword evidence="1 9" id="KW-0432">Leucine biosynthesis</keyword>
<dbReference type="InterPro" id="IPR006251">
    <property type="entry name" value="Homoacnase/IPMdehydase_lsu"/>
</dbReference>
<dbReference type="GO" id="GO:0009098">
    <property type="term" value="P:L-leucine biosynthetic process"/>
    <property type="evidence" value="ECO:0007669"/>
    <property type="project" value="UniProtKB-UniRule"/>
</dbReference>
<dbReference type="AlphaFoldDB" id="A0A0A7GJ88"/>
<protein>
    <recommendedName>
        <fullName evidence="9">3-isopropylmalate dehydratase large subunit</fullName>
        <ecNumber evidence="9">4.2.1.33</ecNumber>
    </recommendedName>
    <alternativeName>
        <fullName evidence="9">Alpha-IPM isomerase</fullName>
        <shortName evidence="9">IPMI</shortName>
    </alternativeName>
    <alternativeName>
        <fullName evidence="9">Isopropylmalate isomerase</fullName>
    </alternativeName>
</protein>
<dbReference type="InterPro" id="IPR011826">
    <property type="entry name" value="HAcnase/IPMdehydase_lsu_prok"/>
</dbReference>
<evidence type="ECO:0000256" key="6">
    <source>
        <dbReference type="ARBA" id="ARBA00023014"/>
    </source>
</evidence>
<keyword evidence="2 9" id="KW-0004">4Fe-4S</keyword>
<dbReference type="InterPro" id="IPR050067">
    <property type="entry name" value="IPM_dehydratase_rel_enz"/>
</dbReference>
<feature type="binding site" evidence="9">
    <location>
        <position position="363"/>
    </location>
    <ligand>
        <name>[4Fe-4S] cluster</name>
        <dbReference type="ChEBI" id="CHEBI:49883"/>
    </ligand>
</feature>
<evidence type="ECO:0000256" key="9">
    <source>
        <dbReference type="HAMAP-Rule" id="MF_01027"/>
    </source>
</evidence>
<comment type="catalytic activity">
    <reaction evidence="9">
        <text>(2R,3S)-3-isopropylmalate = (2S)-2-isopropylmalate</text>
        <dbReference type="Rhea" id="RHEA:32287"/>
        <dbReference type="ChEBI" id="CHEBI:1178"/>
        <dbReference type="ChEBI" id="CHEBI:35121"/>
        <dbReference type="EC" id="4.2.1.33"/>
    </reaction>
</comment>
<evidence type="ECO:0000313" key="12">
    <source>
        <dbReference type="Proteomes" id="UP000030624"/>
    </source>
</evidence>
<dbReference type="EC" id="4.2.1.33" evidence="9"/>
<dbReference type="HOGENOM" id="CLU_006714_3_4_2"/>
<dbReference type="PRINTS" id="PR00415">
    <property type="entry name" value="ACONITASE"/>
</dbReference>
<dbReference type="Pfam" id="PF00330">
    <property type="entry name" value="Aconitase"/>
    <property type="match status" value="1"/>
</dbReference>
<dbReference type="eggNOG" id="arCOG01698">
    <property type="taxonomic scope" value="Archaea"/>
</dbReference>
<keyword evidence="8 9" id="KW-0100">Branched-chain amino acid biosynthesis</keyword>
<dbReference type="PROSITE" id="PS01244">
    <property type="entry name" value="ACONITASE_2"/>
    <property type="match status" value="1"/>
</dbReference>
<gene>
    <name evidence="9" type="primary">leuC</name>
    <name evidence="11" type="ORF">GACE_1998</name>
</gene>
<dbReference type="Proteomes" id="UP000030624">
    <property type="component" value="Chromosome"/>
</dbReference>
<evidence type="ECO:0000256" key="1">
    <source>
        <dbReference type="ARBA" id="ARBA00022430"/>
    </source>
</evidence>
<dbReference type="NCBIfam" id="TIGR02086">
    <property type="entry name" value="IPMI_arch"/>
    <property type="match status" value="1"/>
</dbReference>
<evidence type="ECO:0000256" key="8">
    <source>
        <dbReference type="ARBA" id="ARBA00023304"/>
    </source>
</evidence>
<dbReference type="CDD" id="cd01583">
    <property type="entry name" value="IPMI"/>
    <property type="match status" value="1"/>
</dbReference>
<feature type="domain" description="Aconitase/3-isopropylmalate dehydratase large subunit alpha/beta/alpha" evidence="10">
    <location>
        <begin position="8"/>
        <end position="289"/>
    </location>
</feature>